<keyword evidence="1" id="KW-0732">Signal</keyword>
<comment type="caution">
    <text evidence="2">The sequence shown here is derived from an EMBL/GenBank/DDBJ whole genome shotgun (WGS) entry which is preliminary data.</text>
</comment>
<sequence>MDLWWKSLCRIWLFTVFILLSLACLTMGDGGDAYSGGSYAGGSDANGLGDDEDEGALSRDGWLDVGKLDWGPISPVPYWPLPFLPPAWPLFPNRDFAYGYYPFPYTWGFPGYSRGFYGGHGGGYGRR</sequence>
<gene>
    <name evidence="2" type="primary">RvY_03908-1</name>
    <name evidence="2" type="synonym">RvY_03908.1</name>
    <name evidence="2" type="ORF">RvY_03908</name>
</gene>
<name>A0A1D1UQH6_RAMVA</name>
<dbReference type="Proteomes" id="UP000186922">
    <property type="component" value="Unassembled WGS sequence"/>
</dbReference>
<evidence type="ECO:0000313" key="2">
    <source>
        <dbReference type="EMBL" id="GAU91701.1"/>
    </source>
</evidence>
<dbReference type="EMBL" id="BDGG01000002">
    <property type="protein sequence ID" value="GAU91701.1"/>
    <property type="molecule type" value="Genomic_DNA"/>
</dbReference>
<accession>A0A1D1UQH6</accession>
<evidence type="ECO:0000256" key="1">
    <source>
        <dbReference type="SAM" id="SignalP"/>
    </source>
</evidence>
<keyword evidence="3" id="KW-1185">Reference proteome</keyword>
<dbReference type="AlphaFoldDB" id="A0A1D1UQH6"/>
<reference evidence="2 3" key="1">
    <citation type="journal article" date="2016" name="Nat. Commun.">
        <title>Extremotolerant tardigrade genome and improved radiotolerance of human cultured cells by tardigrade-unique protein.</title>
        <authorList>
            <person name="Hashimoto T."/>
            <person name="Horikawa D.D."/>
            <person name="Saito Y."/>
            <person name="Kuwahara H."/>
            <person name="Kozuka-Hata H."/>
            <person name="Shin-I T."/>
            <person name="Minakuchi Y."/>
            <person name="Ohishi K."/>
            <person name="Motoyama A."/>
            <person name="Aizu T."/>
            <person name="Enomoto A."/>
            <person name="Kondo K."/>
            <person name="Tanaka S."/>
            <person name="Hara Y."/>
            <person name="Koshikawa S."/>
            <person name="Sagara H."/>
            <person name="Miura T."/>
            <person name="Yokobori S."/>
            <person name="Miyagawa K."/>
            <person name="Suzuki Y."/>
            <person name="Kubo T."/>
            <person name="Oyama M."/>
            <person name="Kohara Y."/>
            <person name="Fujiyama A."/>
            <person name="Arakawa K."/>
            <person name="Katayama T."/>
            <person name="Toyoda A."/>
            <person name="Kunieda T."/>
        </authorList>
    </citation>
    <scope>NUCLEOTIDE SEQUENCE [LARGE SCALE GENOMIC DNA]</scope>
    <source>
        <strain evidence="2 3">YOKOZUNA-1</strain>
    </source>
</reference>
<feature type="signal peptide" evidence="1">
    <location>
        <begin position="1"/>
        <end position="28"/>
    </location>
</feature>
<organism evidence="2 3">
    <name type="scientific">Ramazzottius varieornatus</name>
    <name type="common">Water bear</name>
    <name type="synonym">Tardigrade</name>
    <dbReference type="NCBI Taxonomy" id="947166"/>
    <lineage>
        <taxon>Eukaryota</taxon>
        <taxon>Metazoa</taxon>
        <taxon>Ecdysozoa</taxon>
        <taxon>Tardigrada</taxon>
        <taxon>Eutardigrada</taxon>
        <taxon>Parachela</taxon>
        <taxon>Hypsibioidea</taxon>
        <taxon>Ramazzottiidae</taxon>
        <taxon>Ramazzottius</taxon>
    </lineage>
</organism>
<proteinExistence type="predicted"/>
<evidence type="ECO:0000313" key="3">
    <source>
        <dbReference type="Proteomes" id="UP000186922"/>
    </source>
</evidence>
<protein>
    <submittedName>
        <fullName evidence="2">Uncharacterized protein</fullName>
    </submittedName>
</protein>
<dbReference type="PROSITE" id="PS51257">
    <property type="entry name" value="PROKAR_LIPOPROTEIN"/>
    <property type="match status" value="1"/>
</dbReference>
<feature type="chain" id="PRO_5008897490" evidence="1">
    <location>
        <begin position="29"/>
        <end position="127"/>
    </location>
</feature>